<dbReference type="Gene3D" id="3.40.50.300">
    <property type="entry name" value="P-loop containing nucleotide triphosphate hydrolases"/>
    <property type="match status" value="1"/>
</dbReference>
<dbReference type="SUPFAM" id="SSF52540">
    <property type="entry name" value="P-loop containing nucleoside triphosphate hydrolases"/>
    <property type="match status" value="1"/>
</dbReference>
<evidence type="ECO:0000256" key="2">
    <source>
        <dbReference type="ARBA" id="ARBA00022729"/>
    </source>
</evidence>
<dbReference type="PANTHER" id="PTHR22835:SF588">
    <property type="entry name" value="ALPHA-L-FUCOSIDASE 3"/>
    <property type="match status" value="1"/>
</dbReference>
<dbReference type="Pfam" id="PF00657">
    <property type="entry name" value="Lipase_GDSL"/>
    <property type="match status" value="1"/>
</dbReference>
<dbReference type="Gene3D" id="3.40.50.1110">
    <property type="entry name" value="SGNH hydrolase"/>
    <property type="match status" value="1"/>
</dbReference>
<dbReference type="CDD" id="cd17940">
    <property type="entry name" value="DEADc_DDX6"/>
    <property type="match status" value="1"/>
</dbReference>
<evidence type="ECO:0000313" key="14">
    <source>
        <dbReference type="Proteomes" id="UP000501690"/>
    </source>
</evidence>
<proteinExistence type="inferred from homology"/>
<reference evidence="13 14" key="1">
    <citation type="submission" date="2019-04" db="EMBL/GenBank/DDBJ databases">
        <title>An improved genome assembly and genetic linkage map for asparagus bean, Vigna unguiculata ssp. sesquipedialis.</title>
        <authorList>
            <person name="Xia Q."/>
            <person name="Zhang R."/>
            <person name="Dong Y."/>
        </authorList>
    </citation>
    <scope>NUCLEOTIDE SEQUENCE [LARGE SCALE GENOMIC DNA]</scope>
    <source>
        <tissue evidence="13">Leaf</tissue>
    </source>
</reference>
<dbReference type="Proteomes" id="UP000501690">
    <property type="component" value="Linkage Group LG6"/>
</dbReference>
<dbReference type="InterPro" id="IPR036514">
    <property type="entry name" value="SGNH_hydro_sf"/>
</dbReference>
<dbReference type="InterPro" id="IPR001087">
    <property type="entry name" value="GDSL"/>
</dbReference>
<comment type="similarity">
    <text evidence="9">Belongs to the DEAD box helicase family.</text>
</comment>
<gene>
    <name evidence="13" type="ORF">DEO72_LG6g1896</name>
</gene>
<sequence>MFFHCTFFLRRYTRFSAFFVLASVAGSILVSLLQRFSTPLDADVTVTKGNEFEDYYLKRELLMGIYEKGFERPSPIQKESIPIALTGSDILARANKGTDKIAAFCIPGLEKIDQDNNVIQVVILVPTTELALQTSQVCRELGKHLKIQVMVTTGVTSLTHDIIRLYQPVHLLVGTPGRVLDLVKKGVCILKYCSMLVMDEADKLLSPVFQPSIEQLIQFLPESRQILMFSATFPVNVKDFKDRYLRKPYVINITDELTLKGGVGVYGSFDMVDLAVAQAVNTLNSVSASKQCHFPAIFNFGDSNSDTGGLSAAFGQAGPPHGESFFHHPAGRYCDGRLIVDFIAKKLGLPYLNAFLDSVGSNYSHGANFATAGSTIRPQNTTLHQTGGFSPFSLDVQFNQFSDFQRRTQFFRNKGGVYKTLLPKAEYFSQALYTFDIGQNDLASGYFHNMSTDQVKAYVPDVLAQFKNVIKYVYNHGGRSFWVHNTGPVGCLPYIMDLHPVKRSLVDEAGCATPYNDVAKFFNRELKKVVVQLRKELPLAAITYVDVYAAKYSLISHPKKHGFEEPLRACCGHGGKYNYNLHIGCGAKIKHGGKEILVGKPCRDPSVWVNWDGVHYTEAANKRVLEQIVDGAFSDPPIPLNMACHRNL</sequence>
<evidence type="ECO:0000256" key="9">
    <source>
        <dbReference type="RuleBase" id="RU000492"/>
    </source>
</evidence>
<feature type="domain" description="Helicase ATP-binding" evidence="11">
    <location>
        <begin position="81"/>
        <end position="251"/>
    </location>
</feature>
<organism evidence="13 14">
    <name type="scientific">Vigna unguiculata</name>
    <name type="common">Cowpea</name>
    <dbReference type="NCBI Taxonomy" id="3917"/>
    <lineage>
        <taxon>Eukaryota</taxon>
        <taxon>Viridiplantae</taxon>
        <taxon>Streptophyta</taxon>
        <taxon>Embryophyta</taxon>
        <taxon>Tracheophyta</taxon>
        <taxon>Spermatophyta</taxon>
        <taxon>Magnoliopsida</taxon>
        <taxon>eudicotyledons</taxon>
        <taxon>Gunneridae</taxon>
        <taxon>Pentapetalae</taxon>
        <taxon>rosids</taxon>
        <taxon>fabids</taxon>
        <taxon>Fabales</taxon>
        <taxon>Fabaceae</taxon>
        <taxon>Papilionoideae</taxon>
        <taxon>50 kb inversion clade</taxon>
        <taxon>NPAAA clade</taxon>
        <taxon>indigoferoid/millettioid clade</taxon>
        <taxon>Phaseoleae</taxon>
        <taxon>Vigna</taxon>
    </lineage>
</organism>
<comment type="similarity">
    <text evidence="1">Belongs to the 'GDSL' lipolytic enzyme family.</text>
</comment>
<dbReference type="InterPro" id="IPR014014">
    <property type="entry name" value="RNA_helicase_DEAD_Q_motif"/>
</dbReference>
<evidence type="ECO:0000313" key="13">
    <source>
        <dbReference type="EMBL" id="QCD97186.1"/>
    </source>
</evidence>
<evidence type="ECO:0000259" key="12">
    <source>
        <dbReference type="PROSITE" id="PS51195"/>
    </source>
</evidence>
<dbReference type="CDD" id="cd01837">
    <property type="entry name" value="SGNH_plant_lipase_like"/>
    <property type="match status" value="1"/>
</dbReference>
<keyword evidence="4 9" id="KW-0378">Hydrolase</keyword>
<evidence type="ECO:0000256" key="4">
    <source>
        <dbReference type="ARBA" id="ARBA00022801"/>
    </source>
</evidence>
<keyword evidence="14" id="KW-1185">Reference proteome</keyword>
<keyword evidence="5 9" id="KW-0347">Helicase</keyword>
<dbReference type="InterPro" id="IPR027417">
    <property type="entry name" value="P-loop_NTPase"/>
</dbReference>
<dbReference type="AlphaFoldDB" id="A0A4D6MAV1"/>
<evidence type="ECO:0000256" key="7">
    <source>
        <dbReference type="ARBA" id="ARBA00023180"/>
    </source>
</evidence>
<dbReference type="InterPro" id="IPR000629">
    <property type="entry name" value="RNA-helicase_DEAD-box_CS"/>
</dbReference>
<name>A0A4D6MAV1_VIGUN</name>
<evidence type="ECO:0000259" key="11">
    <source>
        <dbReference type="PROSITE" id="PS51192"/>
    </source>
</evidence>
<dbReference type="PROSITE" id="PS51195">
    <property type="entry name" value="Q_MOTIF"/>
    <property type="match status" value="1"/>
</dbReference>
<evidence type="ECO:0000256" key="8">
    <source>
        <dbReference type="PROSITE-ProRule" id="PRU00552"/>
    </source>
</evidence>
<dbReference type="InterPro" id="IPR014001">
    <property type="entry name" value="Helicase_ATP-bd"/>
</dbReference>
<dbReference type="PANTHER" id="PTHR22835">
    <property type="entry name" value="ZINC FINGER FYVE DOMAIN CONTAINING PROTEIN"/>
    <property type="match status" value="1"/>
</dbReference>
<dbReference type="EMBL" id="CP039350">
    <property type="protein sequence ID" value="QCD97186.1"/>
    <property type="molecule type" value="Genomic_DNA"/>
</dbReference>
<evidence type="ECO:0000256" key="10">
    <source>
        <dbReference type="SAM" id="Phobius"/>
    </source>
</evidence>
<feature type="short sequence motif" description="Q motif" evidence="8">
    <location>
        <begin position="50"/>
        <end position="78"/>
    </location>
</feature>
<dbReference type="PROSITE" id="PS51192">
    <property type="entry name" value="HELICASE_ATP_BIND_1"/>
    <property type="match status" value="1"/>
</dbReference>
<keyword evidence="10" id="KW-0812">Transmembrane</keyword>
<evidence type="ECO:0000256" key="5">
    <source>
        <dbReference type="ARBA" id="ARBA00022806"/>
    </source>
</evidence>
<keyword evidence="10" id="KW-0472">Membrane</keyword>
<feature type="transmembrane region" description="Helical" evidence="10">
    <location>
        <begin position="12"/>
        <end position="33"/>
    </location>
</feature>
<keyword evidence="10" id="KW-1133">Transmembrane helix</keyword>
<keyword evidence="6 9" id="KW-0067">ATP-binding</keyword>
<dbReference type="InterPro" id="IPR035669">
    <property type="entry name" value="SGNH_plant_lipase-like"/>
</dbReference>
<dbReference type="InterPro" id="IPR011545">
    <property type="entry name" value="DEAD/DEAH_box_helicase_dom"/>
</dbReference>
<evidence type="ECO:0000256" key="6">
    <source>
        <dbReference type="ARBA" id="ARBA00022840"/>
    </source>
</evidence>
<dbReference type="GO" id="GO:0003724">
    <property type="term" value="F:RNA helicase activity"/>
    <property type="evidence" value="ECO:0007669"/>
    <property type="project" value="InterPro"/>
</dbReference>
<keyword evidence="2" id="KW-0732">Signal</keyword>
<dbReference type="GO" id="GO:0005524">
    <property type="term" value="F:ATP binding"/>
    <property type="evidence" value="ECO:0007669"/>
    <property type="project" value="UniProtKB-KW"/>
</dbReference>
<keyword evidence="3 9" id="KW-0547">Nucleotide-binding</keyword>
<feature type="domain" description="DEAD-box RNA helicase Q" evidence="12">
    <location>
        <begin position="50"/>
        <end position="78"/>
    </location>
</feature>
<evidence type="ECO:0000256" key="3">
    <source>
        <dbReference type="ARBA" id="ARBA00022741"/>
    </source>
</evidence>
<dbReference type="SMART" id="SM00487">
    <property type="entry name" value="DEXDc"/>
    <property type="match status" value="1"/>
</dbReference>
<keyword evidence="7" id="KW-0325">Glycoprotein</keyword>
<dbReference type="FunFam" id="3.40.50.1110:FF:000009">
    <property type="entry name" value="GDSL esterase/lipase At1g09390"/>
    <property type="match status" value="1"/>
</dbReference>
<dbReference type="PROSITE" id="PS00039">
    <property type="entry name" value="DEAD_ATP_HELICASE"/>
    <property type="match status" value="1"/>
</dbReference>
<dbReference type="Pfam" id="PF00270">
    <property type="entry name" value="DEAD"/>
    <property type="match status" value="1"/>
</dbReference>
<dbReference type="GO" id="GO:0016788">
    <property type="term" value="F:hydrolase activity, acting on ester bonds"/>
    <property type="evidence" value="ECO:0007669"/>
    <property type="project" value="InterPro"/>
</dbReference>
<accession>A0A4D6MAV1</accession>
<protein>
    <submittedName>
        <fullName evidence="13">ATP-dependent RNA helicase DDX6/DHH1</fullName>
    </submittedName>
</protein>
<evidence type="ECO:0000256" key="1">
    <source>
        <dbReference type="ARBA" id="ARBA00008668"/>
    </source>
</evidence>
<dbReference type="GO" id="GO:0003676">
    <property type="term" value="F:nucleic acid binding"/>
    <property type="evidence" value="ECO:0007669"/>
    <property type="project" value="InterPro"/>
</dbReference>